<dbReference type="Pfam" id="PF10531">
    <property type="entry name" value="SLBB"/>
    <property type="match status" value="1"/>
</dbReference>
<dbReference type="Gene3D" id="1.10.150.320">
    <property type="entry name" value="Photosystem II 12 kDa extrinsic protein"/>
    <property type="match status" value="1"/>
</dbReference>
<dbReference type="InterPro" id="IPR019554">
    <property type="entry name" value="Soluble_ligand-bd"/>
</dbReference>
<feature type="compositionally biased region" description="Pro residues" evidence="1">
    <location>
        <begin position="133"/>
        <end position="149"/>
    </location>
</feature>
<keyword evidence="4" id="KW-1185">Reference proteome</keyword>
<feature type="domain" description="Helix-hairpin-helix DNA-binding motif class 1" evidence="2">
    <location>
        <begin position="363"/>
        <end position="382"/>
    </location>
</feature>
<feature type="compositionally biased region" description="Low complexity" evidence="1">
    <location>
        <begin position="168"/>
        <end position="177"/>
    </location>
</feature>
<name>A0ABQ1CLE7_STRDI</name>
<dbReference type="Proteomes" id="UP000472710">
    <property type="component" value="Unassembled WGS sequence"/>
</dbReference>
<dbReference type="SUPFAM" id="SSF47781">
    <property type="entry name" value="RuvA domain 2-like"/>
    <property type="match status" value="1"/>
</dbReference>
<feature type="compositionally biased region" description="Gly residues" evidence="1">
    <location>
        <begin position="107"/>
        <end position="118"/>
    </location>
</feature>
<feature type="compositionally biased region" description="Low complexity" evidence="1">
    <location>
        <begin position="36"/>
        <end position="49"/>
    </location>
</feature>
<dbReference type="SMART" id="SM00278">
    <property type="entry name" value="HhH1"/>
    <property type="match status" value="2"/>
</dbReference>
<dbReference type="Gene3D" id="3.10.560.10">
    <property type="entry name" value="Outer membrane lipoprotein wza domain like"/>
    <property type="match status" value="1"/>
</dbReference>
<dbReference type="InterPro" id="IPR010994">
    <property type="entry name" value="RuvA_2-like"/>
</dbReference>
<dbReference type="EMBL" id="BLLN01000003">
    <property type="protein sequence ID" value="GFH71108.1"/>
    <property type="molecule type" value="Genomic_DNA"/>
</dbReference>
<evidence type="ECO:0000313" key="4">
    <source>
        <dbReference type="Proteomes" id="UP000472710"/>
    </source>
</evidence>
<feature type="region of interest" description="Disordered" evidence="1">
    <location>
        <begin position="11"/>
        <end position="198"/>
    </location>
</feature>
<feature type="compositionally biased region" description="Low complexity" evidence="1">
    <location>
        <begin position="123"/>
        <end position="132"/>
    </location>
</feature>
<sequence>MVLGSSFFGVGVRNGQGNGGERADESADAVRERARALLGAGAPADTRAGPAGGGAAGAEAADAEREAWDDDRRILGHPWWADGEEPGAPSPVTGRPGAARRTAAPGRDGGGPVAGPGGEEPEGAGSETGAGPVPEPPSAWRPEGGPPVPDARSALPDEAVAPHRRRPAGGAARPRGVPARRRSVRGDRPDRPGGAGVPGLLRARCGMEWRSVAALVVVVAVAVVWAAQHFWTGRPEAVRAPETVAQGASRTPGTADGPAVTGPAPASPPPSPSAGPLVVDVSGKVARPGVHRLPAGSRVEDALEAAGGVRPGTDTSGLNRARLLTDGEQVAVGVDPAPGAGPVAGPGAAGVAGPVSLGTATAEQLETLPGVGPVLAAAIIAHRTESGGFQSVDQLRDVRGIGDRRFEDLRELVRP</sequence>
<comment type="caution">
    <text evidence="3">The sequence shown here is derived from an EMBL/GenBank/DDBJ whole genome shotgun (WGS) entry which is preliminary data.</text>
</comment>
<feature type="domain" description="Helix-hairpin-helix DNA-binding motif class 1" evidence="2">
    <location>
        <begin position="393"/>
        <end position="412"/>
    </location>
</feature>
<evidence type="ECO:0000256" key="1">
    <source>
        <dbReference type="SAM" id="MobiDB-lite"/>
    </source>
</evidence>
<feature type="compositionally biased region" description="Basic and acidic residues" evidence="1">
    <location>
        <begin position="21"/>
        <end position="35"/>
    </location>
</feature>
<feature type="region of interest" description="Disordered" evidence="1">
    <location>
        <begin position="241"/>
        <end position="279"/>
    </location>
</feature>
<protein>
    <recommendedName>
        <fullName evidence="2">Helix-hairpin-helix DNA-binding motif class 1 domain-containing protein</fullName>
    </recommendedName>
</protein>
<gene>
    <name evidence="3" type="ORF">Sdia_18760</name>
</gene>
<reference evidence="3 4" key="1">
    <citation type="submission" date="2020-02" db="EMBL/GenBank/DDBJ databases">
        <title>Whole genome shotgun sequence of Streptomyces diastaticus subsp. diastaticus NBRC 13412.</title>
        <authorList>
            <person name="Ichikawa N."/>
            <person name="Komaki H."/>
            <person name="Tamura T."/>
        </authorList>
    </citation>
    <scope>NUCLEOTIDE SEQUENCE [LARGE SCALE GENOMIC DNA]</scope>
    <source>
        <strain evidence="3 4">NBRC 13412</strain>
    </source>
</reference>
<dbReference type="PANTHER" id="PTHR21180">
    <property type="entry name" value="ENDONUCLEASE/EXONUCLEASE/PHOSPHATASE FAMILY DOMAIN-CONTAINING PROTEIN 1"/>
    <property type="match status" value="1"/>
</dbReference>
<dbReference type="PANTHER" id="PTHR21180:SF32">
    <property type="entry name" value="ENDONUCLEASE_EXONUCLEASE_PHOSPHATASE FAMILY DOMAIN-CONTAINING PROTEIN 1"/>
    <property type="match status" value="1"/>
</dbReference>
<evidence type="ECO:0000313" key="3">
    <source>
        <dbReference type="EMBL" id="GFH71108.1"/>
    </source>
</evidence>
<accession>A0ABQ1CLE7</accession>
<dbReference type="InterPro" id="IPR003583">
    <property type="entry name" value="Hlx-hairpin-Hlx_DNA-bd_motif"/>
</dbReference>
<feature type="compositionally biased region" description="Basic and acidic residues" evidence="1">
    <location>
        <begin position="62"/>
        <end position="74"/>
    </location>
</feature>
<dbReference type="Pfam" id="PF12836">
    <property type="entry name" value="HHH_3"/>
    <property type="match status" value="1"/>
</dbReference>
<organism evidence="3 4">
    <name type="scientific">Streptomyces diastaticus subsp. diastaticus</name>
    <dbReference type="NCBI Taxonomy" id="68040"/>
    <lineage>
        <taxon>Bacteria</taxon>
        <taxon>Bacillati</taxon>
        <taxon>Actinomycetota</taxon>
        <taxon>Actinomycetes</taxon>
        <taxon>Kitasatosporales</taxon>
        <taxon>Streptomycetaceae</taxon>
        <taxon>Streptomyces</taxon>
        <taxon>Streptomyces diastaticus group</taxon>
    </lineage>
</organism>
<feature type="compositionally biased region" description="Low complexity" evidence="1">
    <location>
        <begin position="93"/>
        <end position="106"/>
    </location>
</feature>
<dbReference type="InterPro" id="IPR051675">
    <property type="entry name" value="Endo/Exo/Phosphatase_dom_1"/>
</dbReference>
<proteinExistence type="predicted"/>
<evidence type="ECO:0000259" key="2">
    <source>
        <dbReference type="SMART" id="SM00278"/>
    </source>
</evidence>